<dbReference type="Gene3D" id="3.40.630.190">
    <property type="entry name" value="LCP protein"/>
    <property type="match status" value="1"/>
</dbReference>
<dbReference type="Pfam" id="PF03816">
    <property type="entry name" value="LytR_cpsA_psr"/>
    <property type="match status" value="1"/>
</dbReference>
<feature type="domain" description="LytR/CpsA/Psr regulator C-terminal" evidence="4">
    <location>
        <begin position="401"/>
        <end position="487"/>
    </location>
</feature>
<dbReference type="NCBIfam" id="TIGR00350">
    <property type="entry name" value="lytR_cpsA_psr"/>
    <property type="match status" value="1"/>
</dbReference>
<keyword evidence="2" id="KW-0472">Membrane</keyword>
<gene>
    <name evidence="5" type="ORF">UFOPK1827_01060</name>
</gene>
<feature type="domain" description="Cell envelope-related transcriptional attenuator" evidence="3">
    <location>
        <begin position="144"/>
        <end position="307"/>
    </location>
</feature>
<evidence type="ECO:0000313" key="5">
    <source>
        <dbReference type="EMBL" id="CAB4607657.1"/>
    </source>
</evidence>
<dbReference type="Gene3D" id="3.30.70.2390">
    <property type="match status" value="1"/>
</dbReference>
<keyword evidence="2" id="KW-0812">Transmembrane</keyword>
<dbReference type="PANTHER" id="PTHR33392:SF6">
    <property type="entry name" value="POLYISOPRENYL-TEICHOIC ACID--PEPTIDOGLYCAN TEICHOIC ACID TRANSFERASE TAGU"/>
    <property type="match status" value="1"/>
</dbReference>
<name>A0A6J6H1U8_9ZZZZ</name>
<organism evidence="5">
    <name type="scientific">freshwater metagenome</name>
    <dbReference type="NCBI Taxonomy" id="449393"/>
    <lineage>
        <taxon>unclassified sequences</taxon>
        <taxon>metagenomes</taxon>
        <taxon>ecological metagenomes</taxon>
    </lineage>
</organism>
<proteinExistence type="predicted"/>
<feature type="region of interest" description="Disordered" evidence="1">
    <location>
        <begin position="1"/>
        <end position="61"/>
    </location>
</feature>
<evidence type="ECO:0000259" key="4">
    <source>
        <dbReference type="Pfam" id="PF13399"/>
    </source>
</evidence>
<feature type="compositionally biased region" description="Basic and acidic residues" evidence="1">
    <location>
        <begin position="22"/>
        <end position="32"/>
    </location>
</feature>
<evidence type="ECO:0000259" key="3">
    <source>
        <dbReference type="Pfam" id="PF03816"/>
    </source>
</evidence>
<accession>A0A6J6H1U8</accession>
<dbReference type="InterPro" id="IPR004474">
    <property type="entry name" value="LytR_CpsA_psr"/>
</dbReference>
<evidence type="ECO:0000256" key="2">
    <source>
        <dbReference type="SAM" id="Phobius"/>
    </source>
</evidence>
<protein>
    <submittedName>
        <fullName evidence="5">Unannotated protein</fullName>
    </submittedName>
</protein>
<feature type="transmembrane region" description="Helical" evidence="2">
    <location>
        <begin position="65"/>
        <end position="89"/>
    </location>
</feature>
<dbReference type="InterPro" id="IPR050922">
    <property type="entry name" value="LytR/CpsA/Psr_CW_biosynth"/>
</dbReference>
<dbReference type="EMBL" id="CAEZUO010000046">
    <property type="protein sequence ID" value="CAB4607657.1"/>
    <property type="molecule type" value="Genomic_DNA"/>
</dbReference>
<dbReference type="InterPro" id="IPR027381">
    <property type="entry name" value="LytR/CpsA/Psr_C"/>
</dbReference>
<keyword evidence="2" id="KW-1133">Transmembrane helix</keyword>
<dbReference type="PANTHER" id="PTHR33392">
    <property type="entry name" value="POLYISOPRENYL-TEICHOIC ACID--PEPTIDOGLYCAN TEICHOIC ACID TRANSFERASE TAGU"/>
    <property type="match status" value="1"/>
</dbReference>
<reference evidence="5" key="1">
    <citation type="submission" date="2020-05" db="EMBL/GenBank/DDBJ databases">
        <authorList>
            <person name="Chiriac C."/>
            <person name="Salcher M."/>
            <person name="Ghai R."/>
            <person name="Kavagutti S V."/>
        </authorList>
    </citation>
    <scope>NUCLEOTIDE SEQUENCE</scope>
</reference>
<feature type="region of interest" description="Disordered" evidence="1">
    <location>
        <begin position="118"/>
        <end position="145"/>
    </location>
</feature>
<sequence>MSDVPPTSGGSVPPWDPGQPPRRTDSSPDRRVLGSSKTPSKSGGASAAPKPTFAHAKPPKTRKRVLKVGLGVVVLIAVGVAAIAGYGWYRYSQIHRDSLALASSSGGVQNFLIVGSDSRSGMSKSDTNSSAFLNGQGAQESGQRSDTIMVARVDSKNKTIDLMSFPRDLWVPIQPSGEEERINTAFAQGKDSADGAQRLINTIKADFGIDINHYVEINFNSFKGVTQAVGGIPMYFDKQVRDKNSGFYMYGTGCQTLDGDAALAYARSRHLEYLDPKTKKWIEDPSADLGRISRQTLFMRTMLDRAQDKFGSMDIKAINSLVSSTADNLTFDSKLSISDLVSLGKSFKGFSGDQIATHALPVYLDMTSGGASILRLDSAAAEDVFNVFRGLPAGTVTPESVVVSVANATGTKGNAVDVTSRLRQLGFTSKSAGDITKTQTATVIKYLPGFEKQADLLRRQLGGGAEMQVDKTLKSSTPVTLLLGSSFTGVLAEPIPASTTTTVAGSVDSSTSTTTGPVTTIKPGEVTEYVGVEAGKAPEGVVCK</sequence>
<evidence type="ECO:0000256" key="1">
    <source>
        <dbReference type="SAM" id="MobiDB-lite"/>
    </source>
</evidence>
<dbReference type="AlphaFoldDB" id="A0A6J6H1U8"/>
<dbReference type="Pfam" id="PF13399">
    <property type="entry name" value="LytR_C"/>
    <property type="match status" value="1"/>
</dbReference>